<dbReference type="EMBL" id="MU825874">
    <property type="protein sequence ID" value="KAJ7387128.1"/>
    <property type="molecule type" value="Genomic_DNA"/>
</dbReference>
<evidence type="ECO:0000313" key="2">
    <source>
        <dbReference type="Proteomes" id="UP001163046"/>
    </source>
</evidence>
<proteinExistence type="predicted"/>
<dbReference type="Proteomes" id="UP001163046">
    <property type="component" value="Unassembled WGS sequence"/>
</dbReference>
<organism evidence="1 2">
    <name type="scientific">Desmophyllum pertusum</name>
    <dbReference type="NCBI Taxonomy" id="174260"/>
    <lineage>
        <taxon>Eukaryota</taxon>
        <taxon>Metazoa</taxon>
        <taxon>Cnidaria</taxon>
        <taxon>Anthozoa</taxon>
        <taxon>Hexacorallia</taxon>
        <taxon>Scleractinia</taxon>
        <taxon>Caryophylliina</taxon>
        <taxon>Caryophylliidae</taxon>
        <taxon>Desmophyllum</taxon>
    </lineage>
</organism>
<gene>
    <name evidence="1" type="ORF">OS493_004093</name>
</gene>
<protein>
    <submittedName>
        <fullName evidence="1">Uncharacterized protein</fullName>
    </submittedName>
</protein>
<reference evidence="1" key="1">
    <citation type="submission" date="2023-01" db="EMBL/GenBank/DDBJ databases">
        <title>Genome assembly of the deep-sea coral Lophelia pertusa.</title>
        <authorList>
            <person name="Herrera S."/>
            <person name="Cordes E."/>
        </authorList>
    </citation>
    <scope>NUCLEOTIDE SEQUENCE</scope>
    <source>
        <strain evidence="1">USNM1676648</strain>
        <tissue evidence="1">Polyp</tissue>
    </source>
</reference>
<dbReference type="AlphaFoldDB" id="A0A9W9ZU39"/>
<comment type="caution">
    <text evidence="1">The sequence shown here is derived from an EMBL/GenBank/DDBJ whole genome shotgun (WGS) entry which is preliminary data.</text>
</comment>
<name>A0A9W9ZU39_9CNID</name>
<sequence>MSLQCFTFRSETALRPKKVRKRKKKKECESRKANYLESTVTGDEGEINISTTSITCPMGENPTTNQKSCRAVSMESLPLRGRERAWSRVSTMHSDDFWTRHFGGNNLISWKCFRAAFLEDYGSMIHDFAPQRMHWILSIVHTDIFAAADNIHKLYYDKFCGKSEHPDRLWLTIKEYASERIFREGVIESMFE</sequence>
<evidence type="ECO:0000313" key="1">
    <source>
        <dbReference type="EMBL" id="KAJ7387128.1"/>
    </source>
</evidence>
<dbReference type="OrthoDB" id="427509at2759"/>
<keyword evidence="2" id="KW-1185">Reference proteome</keyword>
<accession>A0A9W9ZU39</accession>